<dbReference type="Pfam" id="PF13610">
    <property type="entry name" value="DDE_Tnp_IS240"/>
    <property type="match status" value="1"/>
</dbReference>
<organism evidence="2 3">
    <name type="scientific">Ktedonospora formicarum</name>
    <dbReference type="NCBI Taxonomy" id="2778364"/>
    <lineage>
        <taxon>Bacteria</taxon>
        <taxon>Bacillati</taxon>
        <taxon>Chloroflexota</taxon>
        <taxon>Ktedonobacteria</taxon>
        <taxon>Ktedonobacterales</taxon>
        <taxon>Ktedonobacteraceae</taxon>
        <taxon>Ktedonospora</taxon>
    </lineage>
</organism>
<gene>
    <name evidence="2" type="ORF">KSX_52100</name>
</gene>
<name>A0A8J3I6R2_9CHLR</name>
<dbReference type="PANTHER" id="PTHR35528">
    <property type="entry name" value="BLL1675 PROTEIN"/>
    <property type="match status" value="1"/>
</dbReference>
<dbReference type="EMBL" id="BNJF01000002">
    <property type="protein sequence ID" value="GHO47047.1"/>
    <property type="molecule type" value="Genomic_DNA"/>
</dbReference>
<feature type="domain" description="DDE" evidence="1">
    <location>
        <begin position="55"/>
        <end position="83"/>
    </location>
</feature>
<proteinExistence type="predicted"/>
<protein>
    <recommendedName>
        <fullName evidence="1">DDE domain-containing protein</fullName>
    </recommendedName>
</protein>
<evidence type="ECO:0000313" key="3">
    <source>
        <dbReference type="Proteomes" id="UP000612362"/>
    </source>
</evidence>
<sequence length="83" mass="9947">MRPSPLKVALSYRDVEEMMMERGLTIDHTTINCWVQRYAPERNKRCRPHLKLSNDSWRIDETYVKIKGRWMYLYLAVDSVGNI</sequence>
<evidence type="ECO:0000259" key="1">
    <source>
        <dbReference type="Pfam" id="PF13610"/>
    </source>
</evidence>
<accession>A0A8J3I6R2</accession>
<evidence type="ECO:0000313" key="2">
    <source>
        <dbReference type="EMBL" id="GHO47047.1"/>
    </source>
</evidence>
<dbReference type="InterPro" id="IPR032874">
    <property type="entry name" value="DDE_dom"/>
</dbReference>
<keyword evidence="3" id="KW-1185">Reference proteome</keyword>
<dbReference type="PANTHER" id="PTHR35528:SF3">
    <property type="entry name" value="BLL1675 PROTEIN"/>
    <property type="match status" value="1"/>
</dbReference>
<dbReference type="InterPro" id="IPR052183">
    <property type="entry name" value="IS_Transposase"/>
</dbReference>
<comment type="caution">
    <text evidence="2">The sequence shown here is derived from an EMBL/GenBank/DDBJ whole genome shotgun (WGS) entry which is preliminary data.</text>
</comment>
<dbReference type="AlphaFoldDB" id="A0A8J3I6R2"/>
<reference evidence="2" key="1">
    <citation type="submission" date="2020-10" db="EMBL/GenBank/DDBJ databases">
        <title>Taxonomic study of unclassified bacteria belonging to the class Ktedonobacteria.</title>
        <authorList>
            <person name="Yabe S."/>
            <person name="Wang C.M."/>
            <person name="Zheng Y."/>
            <person name="Sakai Y."/>
            <person name="Cavaletti L."/>
            <person name="Monciardini P."/>
            <person name="Donadio S."/>
        </authorList>
    </citation>
    <scope>NUCLEOTIDE SEQUENCE</scope>
    <source>
        <strain evidence="2">SOSP1-1</strain>
    </source>
</reference>
<dbReference type="Proteomes" id="UP000612362">
    <property type="component" value="Unassembled WGS sequence"/>
</dbReference>